<dbReference type="GO" id="GO:0005524">
    <property type="term" value="F:ATP binding"/>
    <property type="evidence" value="ECO:0007669"/>
    <property type="project" value="UniProtKB-KW"/>
</dbReference>
<comment type="caution">
    <text evidence="4">The sequence shown here is derived from an EMBL/GenBank/DDBJ whole genome shotgun (WGS) entry which is preliminary data.</text>
</comment>
<keyword evidence="2" id="KW-0067">ATP-binding</keyword>
<dbReference type="GO" id="GO:0016887">
    <property type="term" value="F:ATP hydrolysis activity"/>
    <property type="evidence" value="ECO:0007669"/>
    <property type="project" value="TreeGrafter"/>
</dbReference>
<dbReference type="FunFam" id="3.40.50.300:FF:001573">
    <property type="entry name" value="Carbon monoxide dehydrogenase accessory protein CooC"/>
    <property type="match status" value="1"/>
</dbReference>
<feature type="domain" description="CobQ/CobB/MinD/ParA nucleotide binding" evidence="3">
    <location>
        <begin position="6"/>
        <end position="236"/>
    </location>
</feature>
<keyword evidence="5" id="KW-1185">Reference proteome</keyword>
<dbReference type="InterPro" id="IPR027417">
    <property type="entry name" value="P-loop_NTPase"/>
</dbReference>
<dbReference type="InterPro" id="IPR002586">
    <property type="entry name" value="CobQ/CobB/MinD/ParA_Nub-bd_dom"/>
</dbReference>
<dbReference type="CDD" id="cd02034">
    <property type="entry name" value="CooC1"/>
    <property type="match status" value="1"/>
</dbReference>
<evidence type="ECO:0000256" key="2">
    <source>
        <dbReference type="ARBA" id="ARBA00022840"/>
    </source>
</evidence>
<accession>A0A133UZ23</accession>
<evidence type="ECO:0000259" key="3">
    <source>
        <dbReference type="Pfam" id="PF01656"/>
    </source>
</evidence>
<dbReference type="PATRIC" id="fig|1698272.3.peg.577"/>
<organism evidence="4 5">
    <name type="scientific">candidate division MSBL1 archaeon SCGC-AAA261C02</name>
    <dbReference type="NCBI Taxonomy" id="1698272"/>
    <lineage>
        <taxon>Archaea</taxon>
        <taxon>Methanobacteriati</taxon>
        <taxon>Methanobacteriota</taxon>
        <taxon>candidate division MSBL1</taxon>
    </lineage>
</organism>
<evidence type="ECO:0000313" key="5">
    <source>
        <dbReference type="Proteomes" id="UP000070520"/>
    </source>
</evidence>
<keyword evidence="1" id="KW-0547">Nucleotide-binding</keyword>
<proteinExistence type="predicted"/>
<sequence length="263" mass="27908">MTINIAIAGKGGTGKTTIAGTLARLLARDGYNVLAVDADPDLNLDSVLGVDASDVAPIAKKDELITKRTGASPGGTSIPGVFKLNPKVNDITETYGVTAPDGVNLVVMGTVDEGGSGCMCPAGAFLRALMRHLVKRRDDAVILDMEAGIEHLGRGTADSVDSMLVVVEPGLKSVETALRIKNLAEDIGLNRIEAVANKIRTKEEADLIQERLEELGIPLLETIPFDETFVEADLLGRAPLDLGEDSEGIKAIRRIEKKITERS</sequence>
<dbReference type="InterPro" id="IPR014433">
    <property type="entry name" value="CooC"/>
</dbReference>
<dbReference type="GO" id="GO:0005829">
    <property type="term" value="C:cytosol"/>
    <property type="evidence" value="ECO:0007669"/>
    <property type="project" value="TreeGrafter"/>
</dbReference>
<dbReference type="InterPro" id="IPR050625">
    <property type="entry name" value="ParA/MinD_ATPase"/>
</dbReference>
<reference evidence="4 5" key="1">
    <citation type="journal article" date="2016" name="Sci. Rep.">
        <title>Metabolic traits of an uncultured archaeal lineage -MSBL1- from brine pools of the Red Sea.</title>
        <authorList>
            <person name="Mwirichia R."/>
            <person name="Alam I."/>
            <person name="Rashid M."/>
            <person name="Vinu M."/>
            <person name="Ba-Alawi W."/>
            <person name="Anthony Kamau A."/>
            <person name="Kamanda Ngugi D."/>
            <person name="Goker M."/>
            <person name="Klenk H.P."/>
            <person name="Bajic V."/>
            <person name="Stingl U."/>
        </authorList>
    </citation>
    <scope>NUCLEOTIDE SEQUENCE [LARGE SCALE GENOMIC DNA]</scope>
    <source>
        <strain evidence="4">SCGC-AAA261C02</strain>
    </source>
</reference>
<dbReference type="EMBL" id="LHXW01000044">
    <property type="protein sequence ID" value="KXA99442.1"/>
    <property type="molecule type" value="Genomic_DNA"/>
</dbReference>
<evidence type="ECO:0000256" key="1">
    <source>
        <dbReference type="ARBA" id="ARBA00022741"/>
    </source>
</evidence>
<dbReference type="Proteomes" id="UP000070520">
    <property type="component" value="Unassembled WGS sequence"/>
</dbReference>
<protein>
    <recommendedName>
        <fullName evidence="3">CobQ/CobB/MinD/ParA nucleotide binding domain-containing protein</fullName>
    </recommendedName>
</protein>
<dbReference type="Pfam" id="PF01656">
    <property type="entry name" value="CbiA"/>
    <property type="match status" value="1"/>
</dbReference>
<dbReference type="SUPFAM" id="SSF52540">
    <property type="entry name" value="P-loop containing nucleoside triphosphate hydrolases"/>
    <property type="match status" value="1"/>
</dbReference>
<name>A0A133UZ23_9EURY</name>
<evidence type="ECO:0000313" key="4">
    <source>
        <dbReference type="EMBL" id="KXA99442.1"/>
    </source>
</evidence>
<dbReference type="PIRSF" id="PIRSF005647">
    <property type="entry name" value="CooC"/>
    <property type="match status" value="1"/>
</dbReference>
<dbReference type="GO" id="GO:0009898">
    <property type="term" value="C:cytoplasmic side of plasma membrane"/>
    <property type="evidence" value="ECO:0007669"/>
    <property type="project" value="TreeGrafter"/>
</dbReference>
<dbReference type="PANTHER" id="PTHR43384">
    <property type="entry name" value="SEPTUM SITE-DETERMINING PROTEIN MIND HOMOLOG, CHLOROPLASTIC-RELATED"/>
    <property type="match status" value="1"/>
</dbReference>
<dbReference type="PANTHER" id="PTHR43384:SF6">
    <property type="entry name" value="SEPTUM SITE-DETERMINING PROTEIN MIND HOMOLOG, CHLOROPLASTIC"/>
    <property type="match status" value="1"/>
</dbReference>
<dbReference type="AlphaFoldDB" id="A0A133UZ23"/>
<dbReference type="Gene3D" id="3.40.50.300">
    <property type="entry name" value="P-loop containing nucleotide triphosphate hydrolases"/>
    <property type="match status" value="1"/>
</dbReference>
<dbReference type="GO" id="GO:0051782">
    <property type="term" value="P:negative regulation of cell division"/>
    <property type="evidence" value="ECO:0007669"/>
    <property type="project" value="TreeGrafter"/>
</dbReference>
<gene>
    <name evidence="4" type="ORF">AKJ42_03185</name>
</gene>